<reference evidence="1" key="1">
    <citation type="submission" date="2023-05" db="EMBL/GenBank/DDBJ databases">
        <authorList>
            <consortium name="ELIXIR-Norway"/>
        </authorList>
    </citation>
    <scope>NUCLEOTIDE SEQUENCE</scope>
</reference>
<proteinExistence type="predicted"/>
<gene>
    <name evidence="1" type="ORF">MRATA1EN3_LOCUS18974</name>
</gene>
<sequence length="113" mass="12057">MLKPSASVSHVHQAAGGTAAHTHGSHLQEAWGRDVGPPLDGHLLLRCRQLLTTEEERTALLDTSSPPLSVSDDYALPPLDESEALSVAPSQGKLGDLVGKEFIDTSLRTSPRR</sequence>
<evidence type="ECO:0000313" key="1">
    <source>
        <dbReference type="EMBL" id="CAI9707761.1"/>
    </source>
</evidence>
<accession>A0ACB0F6P6</accession>
<evidence type="ECO:0000313" key="2">
    <source>
        <dbReference type="Proteomes" id="UP001162501"/>
    </source>
</evidence>
<protein>
    <submittedName>
        <fullName evidence="1">Uncharacterized protein</fullName>
    </submittedName>
</protein>
<dbReference type="Proteomes" id="UP001162501">
    <property type="component" value="Chromosome 31"/>
</dbReference>
<dbReference type="EMBL" id="OX596115">
    <property type="protein sequence ID" value="CAI9707761.1"/>
    <property type="molecule type" value="Genomic_DNA"/>
</dbReference>
<organism evidence="1 2">
    <name type="scientific">Rangifer tarandus platyrhynchus</name>
    <name type="common">Svalbard reindeer</name>
    <dbReference type="NCBI Taxonomy" id="3082113"/>
    <lineage>
        <taxon>Eukaryota</taxon>
        <taxon>Metazoa</taxon>
        <taxon>Chordata</taxon>
        <taxon>Craniata</taxon>
        <taxon>Vertebrata</taxon>
        <taxon>Euteleostomi</taxon>
        <taxon>Mammalia</taxon>
        <taxon>Eutheria</taxon>
        <taxon>Laurasiatheria</taxon>
        <taxon>Artiodactyla</taxon>
        <taxon>Ruminantia</taxon>
        <taxon>Pecora</taxon>
        <taxon>Cervidae</taxon>
        <taxon>Odocoileinae</taxon>
        <taxon>Rangifer</taxon>
    </lineage>
</organism>
<name>A0ACB0F6P6_RANTA</name>